<name>A0ABQ9FK71_TEGGR</name>
<comment type="caution">
    <text evidence="2">The sequence shown here is derived from an EMBL/GenBank/DDBJ whole genome shotgun (WGS) entry which is preliminary data.</text>
</comment>
<dbReference type="PANTHER" id="PTHR24020:SF87">
    <property type="entry name" value="COLLAGEN ALPHA-1(VI) CHAIN-LIKE"/>
    <property type="match status" value="1"/>
</dbReference>
<evidence type="ECO:0000313" key="2">
    <source>
        <dbReference type="EMBL" id="KAJ8317675.1"/>
    </source>
</evidence>
<dbReference type="InterPro" id="IPR002035">
    <property type="entry name" value="VWF_A"/>
</dbReference>
<dbReference type="PROSITE" id="PS50234">
    <property type="entry name" value="VWFA"/>
    <property type="match status" value="1"/>
</dbReference>
<proteinExistence type="predicted"/>
<evidence type="ECO:0000259" key="1">
    <source>
        <dbReference type="PROSITE" id="PS50234"/>
    </source>
</evidence>
<dbReference type="InterPro" id="IPR050525">
    <property type="entry name" value="ECM_Assembly_Org"/>
</dbReference>
<dbReference type="Proteomes" id="UP001217089">
    <property type="component" value="Unassembled WGS sequence"/>
</dbReference>
<reference evidence="2 3" key="1">
    <citation type="submission" date="2022-12" db="EMBL/GenBank/DDBJ databases">
        <title>Chromosome-level genome of Tegillarca granosa.</title>
        <authorList>
            <person name="Kim J."/>
        </authorList>
    </citation>
    <scope>NUCLEOTIDE SEQUENCE [LARGE SCALE GENOMIC DNA]</scope>
    <source>
        <strain evidence="2">Teg-2019</strain>
        <tissue evidence="2">Adductor muscle</tissue>
    </source>
</reference>
<organism evidence="2 3">
    <name type="scientific">Tegillarca granosa</name>
    <name type="common">Malaysian cockle</name>
    <name type="synonym">Anadara granosa</name>
    <dbReference type="NCBI Taxonomy" id="220873"/>
    <lineage>
        <taxon>Eukaryota</taxon>
        <taxon>Metazoa</taxon>
        <taxon>Spiralia</taxon>
        <taxon>Lophotrochozoa</taxon>
        <taxon>Mollusca</taxon>
        <taxon>Bivalvia</taxon>
        <taxon>Autobranchia</taxon>
        <taxon>Pteriomorphia</taxon>
        <taxon>Arcoida</taxon>
        <taxon>Arcoidea</taxon>
        <taxon>Arcidae</taxon>
        <taxon>Tegillarca</taxon>
    </lineage>
</organism>
<protein>
    <recommendedName>
        <fullName evidence="1">VWFA domain-containing protein</fullName>
    </recommendedName>
</protein>
<gene>
    <name evidence="2" type="ORF">KUTeg_005579</name>
</gene>
<dbReference type="SUPFAM" id="SSF53300">
    <property type="entry name" value="vWA-like"/>
    <property type="match status" value="1"/>
</dbReference>
<dbReference type="EMBL" id="JARBDR010000246">
    <property type="protein sequence ID" value="KAJ8317675.1"/>
    <property type="molecule type" value="Genomic_DNA"/>
</dbReference>
<keyword evidence="3" id="KW-1185">Reference proteome</keyword>
<accession>A0ABQ9FK71</accession>
<evidence type="ECO:0000313" key="3">
    <source>
        <dbReference type="Proteomes" id="UP001217089"/>
    </source>
</evidence>
<dbReference type="Gene3D" id="3.40.50.410">
    <property type="entry name" value="von Willebrand factor, type A domain"/>
    <property type="match status" value="1"/>
</dbReference>
<sequence length="283" mass="32142">MHNYTTLAGDHLAKTDNESIVPENPNKMFRLLSVFVISISLEIVKSEECRSLVDIVCLVDTSDSFGPDNFKTAQALMETFVSGFTVGNHYAKIGIDTFDDTFKSEFQLKTYNKKSSIISAIRQMKYRGRGTDMVKALEEVRKTSFSSKAGNKVNIVLMFQKRCYKRRRVQPNIDDFATYPKRKFSFRAKTSGEAINLAQDLIKYTCKVSHGPFPEEYVGCFLKQKNYKYTKSRNLCHCKQTTQTGLRRQNKKCNIRCDGNKNVICGGRSTVAVYKTGTNIASK</sequence>
<feature type="domain" description="VWFA" evidence="1">
    <location>
        <begin position="54"/>
        <end position="159"/>
    </location>
</feature>
<dbReference type="Pfam" id="PF00092">
    <property type="entry name" value="VWA"/>
    <property type="match status" value="1"/>
</dbReference>
<dbReference type="PANTHER" id="PTHR24020">
    <property type="entry name" value="COLLAGEN ALPHA"/>
    <property type="match status" value="1"/>
</dbReference>
<dbReference type="InterPro" id="IPR036465">
    <property type="entry name" value="vWFA_dom_sf"/>
</dbReference>
<dbReference type="SMART" id="SM00327">
    <property type="entry name" value="VWA"/>
    <property type="match status" value="1"/>
</dbReference>